<dbReference type="eggNOG" id="COG1461">
    <property type="taxonomic scope" value="Bacteria"/>
</dbReference>
<gene>
    <name evidence="4" type="ORF">MGMO_126c00050</name>
</gene>
<evidence type="ECO:0000313" key="5">
    <source>
        <dbReference type="Proteomes" id="UP000017842"/>
    </source>
</evidence>
<dbReference type="PATRIC" id="fig|1116472.3.peg.3287"/>
<keyword evidence="2 4" id="KW-0418">Kinase</keyword>
<dbReference type="OrthoDB" id="9800291at2"/>
<dbReference type="SUPFAM" id="SSF101473">
    <property type="entry name" value="DhaL-like"/>
    <property type="match status" value="1"/>
</dbReference>
<proteinExistence type="predicted"/>
<sequence>MTNSTALLPNLILAVAKTIETNADDLTALDQAIGDGDHVTNLQRGIQALAAQSEALSQLDWQAALQKIGMAVMSSVGGASGSLYGTLFMAMGKNLQNRPLTIAVFAEVFMKAVEAVKQRGKAERGEKTMLDVLIPVAELLLQNADQPEVLEQVKQTAIAGADATQNMLATKGRASFLGERSRGYIDAGAKSSQLMICAIVDVLTAT</sequence>
<name>V5DRA3_9GAMM</name>
<dbReference type="RefSeq" id="WP_023495930.1">
    <property type="nucleotide sequence ID" value="NZ_AYLO01000118.1"/>
</dbReference>
<dbReference type="GO" id="GO:0004371">
    <property type="term" value="F:glycerone kinase activity"/>
    <property type="evidence" value="ECO:0007669"/>
    <property type="project" value="InterPro"/>
</dbReference>
<keyword evidence="5" id="KW-1185">Reference proteome</keyword>
<evidence type="ECO:0000256" key="1">
    <source>
        <dbReference type="ARBA" id="ARBA00022679"/>
    </source>
</evidence>
<dbReference type="GO" id="GO:0019563">
    <property type="term" value="P:glycerol catabolic process"/>
    <property type="evidence" value="ECO:0007669"/>
    <property type="project" value="TreeGrafter"/>
</dbReference>
<dbReference type="Pfam" id="PF02734">
    <property type="entry name" value="Dak2"/>
    <property type="match status" value="1"/>
</dbReference>
<dbReference type="STRING" id="1116472.MGMO_126c00050"/>
<dbReference type="Gene3D" id="1.25.40.340">
    <property type="match status" value="1"/>
</dbReference>
<accession>V5DRA3</accession>
<dbReference type="SMART" id="SM01120">
    <property type="entry name" value="Dak2"/>
    <property type="match status" value="1"/>
</dbReference>
<keyword evidence="1" id="KW-0808">Transferase</keyword>
<dbReference type="Proteomes" id="UP000017842">
    <property type="component" value="Unassembled WGS sequence"/>
</dbReference>
<dbReference type="PANTHER" id="PTHR28629">
    <property type="entry name" value="TRIOKINASE/FMN CYCLASE"/>
    <property type="match status" value="1"/>
</dbReference>
<reference evidence="4 5" key="1">
    <citation type="journal article" date="2013" name="Genome Announc.">
        <title>Draft Genome Sequence of the Methanotrophic Gammaproteobacterium Methyloglobulus morosus DSM 22980 Strain KoM1.</title>
        <authorList>
            <person name="Poehlein A."/>
            <person name="Deutzmann J.S."/>
            <person name="Daniel R."/>
            <person name="Simeonova D.D."/>
        </authorList>
    </citation>
    <scope>NUCLEOTIDE SEQUENCE [LARGE SCALE GENOMIC DNA]</scope>
    <source>
        <strain evidence="4 5">KoM1</strain>
    </source>
</reference>
<dbReference type="InterPro" id="IPR036117">
    <property type="entry name" value="DhaL_dom_sf"/>
</dbReference>
<dbReference type="EMBL" id="AYLO01000118">
    <property type="protein sequence ID" value="ESS69961.1"/>
    <property type="molecule type" value="Genomic_DNA"/>
</dbReference>
<evidence type="ECO:0000313" key="4">
    <source>
        <dbReference type="EMBL" id="ESS69961.1"/>
    </source>
</evidence>
<evidence type="ECO:0000259" key="3">
    <source>
        <dbReference type="PROSITE" id="PS51480"/>
    </source>
</evidence>
<dbReference type="InterPro" id="IPR004007">
    <property type="entry name" value="DhaL_dom"/>
</dbReference>
<protein>
    <submittedName>
        <fullName evidence="4">Dihydroxyacetone kinase, L subunit</fullName>
    </submittedName>
</protein>
<comment type="caution">
    <text evidence="4">The sequence shown here is derived from an EMBL/GenBank/DDBJ whole genome shotgun (WGS) entry which is preliminary data.</text>
</comment>
<dbReference type="PROSITE" id="PS51480">
    <property type="entry name" value="DHAL"/>
    <property type="match status" value="1"/>
</dbReference>
<dbReference type="InterPro" id="IPR012737">
    <property type="entry name" value="DhaK_L_YcgS"/>
</dbReference>
<dbReference type="FunFam" id="1.25.40.340:FF:000002">
    <property type="entry name" value="Dihydroxyacetone kinase, L subunit"/>
    <property type="match status" value="1"/>
</dbReference>
<dbReference type="InterPro" id="IPR050861">
    <property type="entry name" value="Dihydroxyacetone_Kinase"/>
</dbReference>
<feature type="domain" description="DhaL" evidence="3">
    <location>
        <begin position="6"/>
        <end position="201"/>
    </location>
</feature>
<dbReference type="PANTHER" id="PTHR28629:SF4">
    <property type="entry name" value="TRIOKINASE_FMN CYCLASE"/>
    <property type="match status" value="1"/>
</dbReference>
<dbReference type="NCBIfam" id="TIGR02365">
    <property type="entry name" value="dha_L_ycgS"/>
    <property type="match status" value="1"/>
</dbReference>
<dbReference type="GO" id="GO:0005829">
    <property type="term" value="C:cytosol"/>
    <property type="evidence" value="ECO:0007669"/>
    <property type="project" value="TreeGrafter"/>
</dbReference>
<evidence type="ECO:0000256" key="2">
    <source>
        <dbReference type="ARBA" id="ARBA00022777"/>
    </source>
</evidence>
<organism evidence="4 5">
    <name type="scientific">Methyloglobulus morosus KoM1</name>
    <dbReference type="NCBI Taxonomy" id="1116472"/>
    <lineage>
        <taxon>Bacteria</taxon>
        <taxon>Pseudomonadati</taxon>
        <taxon>Pseudomonadota</taxon>
        <taxon>Gammaproteobacteria</taxon>
        <taxon>Methylococcales</taxon>
        <taxon>Methylococcaceae</taxon>
        <taxon>Methyloglobulus</taxon>
    </lineage>
</organism>
<dbReference type="AlphaFoldDB" id="V5DRA3"/>